<evidence type="ECO:0000313" key="2">
    <source>
        <dbReference type="EMBL" id="EMD87860.1"/>
    </source>
</evidence>
<protein>
    <submittedName>
        <fullName evidence="2">Uncharacterized protein</fullName>
    </submittedName>
</protein>
<sequence>MDRLVLGAQALVGVDQGINRVKWTFESRLGLITTSTPNPTLSQSSNAPSENRV</sequence>
<feature type="region of interest" description="Disordered" evidence="1">
    <location>
        <begin position="33"/>
        <end position="53"/>
    </location>
</feature>
<dbReference type="EMBL" id="KB445581">
    <property type="protein sequence ID" value="EMD87860.1"/>
    <property type="molecule type" value="Genomic_DNA"/>
</dbReference>
<feature type="non-terminal residue" evidence="2">
    <location>
        <position position="53"/>
    </location>
</feature>
<keyword evidence="3" id="KW-1185">Reference proteome</keyword>
<evidence type="ECO:0000256" key="1">
    <source>
        <dbReference type="SAM" id="MobiDB-lite"/>
    </source>
</evidence>
<dbReference type="HOGENOM" id="CLU_3074152_0_0_1"/>
<organism evidence="2 3">
    <name type="scientific">Cochliobolus heterostrophus (strain C5 / ATCC 48332 / race O)</name>
    <name type="common">Southern corn leaf blight fungus</name>
    <name type="synonym">Bipolaris maydis</name>
    <dbReference type="NCBI Taxonomy" id="701091"/>
    <lineage>
        <taxon>Eukaryota</taxon>
        <taxon>Fungi</taxon>
        <taxon>Dikarya</taxon>
        <taxon>Ascomycota</taxon>
        <taxon>Pezizomycotina</taxon>
        <taxon>Dothideomycetes</taxon>
        <taxon>Pleosporomycetidae</taxon>
        <taxon>Pleosporales</taxon>
        <taxon>Pleosporineae</taxon>
        <taxon>Pleosporaceae</taxon>
        <taxon>Bipolaris</taxon>
    </lineage>
</organism>
<reference evidence="2 3" key="1">
    <citation type="journal article" date="2012" name="PLoS Pathog.">
        <title>Diverse lifestyles and strategies of plant pathogenesis encoded in the genomes of eighteen Dothideomycetes fungi.</title>
        <authorList>
            <person name="Ohm R.A."/>
            <person name="Feau N."/>
            <person name="Henrissat B."/>
            <person name="Schoch C.L."/>
            <person name="Horwitz B.A."/>
            <person name="Barry K.W."/>
            <person name="Condon B.J."/>
            <person name="Copeland A.C."/>
            <person name="Dhillon B."/>
            <person name="Glaser F."/>
            <person name="Hesse C.N."/>
            <person name="Kosti I."/>
            <person name="LaButti K."/>
            <person name="Lindquist E.A."/>
            <person name="Lucas S."/>
            <person name="Salamov A.A."/>
            <person name="Bradshaw R.E."/>
            <person name="Ciuffetti L."/>
            <person name="Hamelin R.C."/>
            <person name="Kema G.H.J."/>
            <person name="Lawrence C."/>
            <person name="Scott J.A."/>
            <person name="Spatafora J.W."/>
            <person name="Turgeon B.G."/>
            <person name="de Wit P.J.G.M."/>
            <person name="Zhong S."/>
            <person name="Goodwin S.B."/>
            <person name="Grigoriev I.V."/>
        </authorList>
    </citation>
    <scope>NUCLEOTIDE SEQUENCE [LARGE SCALE GENOMIC DNA]</scope>
    <source>
        <strain evidence="3">C5 / ATCC 48332 / race O</strain>
    </source>
</reference>
<reference evidence="3" key="2">
    <citation type="journal article" date="2013" name="PLoS Genet.">
        <title>Comparative genome structure, secondary metabolite, and effector coding capacity across Cochliobolus pathogens.</title>
        <authorList>
            <person name="Condon B.J."/>
            <person name="Leng Y."/>
            <person name="Wu D."/>
            <person name="Bushley K.E."/>
            <person name="Ohm R.A."/>
            <person name="Otillar R."/>
            <person name="Martin J."/>
            <person name="Schackwitz W."/>
            <person name="Grimwood J."/>
            <person name="MohdZainudin N."/>
            <person name="Xue C."/>
            <person name="Wang R."/>
            <person name="Manning V.A."/>
            <person name="Dhillon B."/>
            <person name="Tu Z.J."/>
            <person name="Steffenson B.J."/>
            <person name="Salamov A."/>
            <person name="Sun H."/>
            <person name="Lowry S."/>
            <person name="LaButti K."/>
            <person name="Han J."/>
            <person name="Copeland A."/>
            <person name="Lindquist E."/>
            <person name="Barry K."/>
            <person name="Schmutz J."/>
            <person name="Baker S.E."/>
            <person name="Ciuffetti L.M."/>
            <person name="Grigoriev I.V."/>
            <person name="Zhong S."/>
            <person name="Turgeon B.G."/>
        </authorList>
    </citation>
    <scope>NUCLEOTIDE SEQUENCE [LARGE SCALE GENOMIC DNA]</scope>
    <source>
        <strain evidence="3">C5 / ATCC 48332 / race O</strain>
    </source>
</reference>
<evidence type="ECO:0000313" key="3">
    <source>
        <dbReference type="Proteomes" id="UP000016936"/>
    </source>
</evidence>
<dbReference type="AlphaFoldDB" id="M2SRE2"/>
<proteinExistence type="predicted"/>
<accession>M2SRE2</accession>
<gene>
    <name evidence="2" type="ORF">COCHEDRAFT_1023190</name>
</gene>
<dbReference type="Proteomes" id="UP000016936">
    <property type="component" value="Unassembled WGS sequence"/>
</dbReference>
<name>M2SRE2_COCH5</name>